<dbReference type="GO" id="GO:0008168">
    <property type="term" value="F:methyltransferase activity"/>
    <property type="evidence" value="ECO:0007669"/>
    <property type="project" value="UniProtKB-KW"/>
</dbReference>
<dbReference type="AlphaFoldDB" id="A0A9W6W8R4"/>
<dbReference type="InterPro" id="IPR041698">
    <property type="entry name" value="Methyltransf_25"/>
</dbReference>
<dbReference type="Pfam" id="PF13649">
    <property type="entry name" value="Methyltransf_25"/>
    <property type="match status" value="1"/>
</dbReference>
<dbReference type="PANTHER" id="PTHR43464">
    <property type="entry name" value="METHYLTRANSFERASE"/>
    <property type="match status" value="1"/>
</dbReference>
<proteinExistence type="predicted"/>
<dbReference type="CDD" id="cd02440">
    <property type="entry name" value="AdoMet_MTases"/>
    <property type="match status" value="1"/>
</dbReference>
<dbReference type="EMBL" id="BSTX01000001">
    <property type="protein sequence ID" value="GLZ76746.1"/>
    <property type="molecule type" value="Genomic_DNA"/>
</dbReference>
<reference evidence="2" key="1">
    <citation type="submission" date="2023-03" db="EMBL/GenBank/DDBJ databases">
        <title>Actinorhabdospora filicis NBRC 111898.</title>
        <authorList>
            <person name="Ichikawa N."/>
            <person name="Sato H."/>
            <person name="Tonouchi N."/>
        </authorList>
    </citation>
    <scope>NUCLEOTIDE SEQUENCE</scope>
    <source>
        <strain evidence="2">NBRC 111898</strain>
    </source>
</reference>
<keyword evidence="2" id="KW-0489">Methyltransferase</keyword>
<feature type="domain" description="Methyltransferase" evidence="1">
    <location>
        <begin position="41"/>
        <end position="132"/>
    </location>
</feature>
<dbReference type="Gene3D" id="3.40.50.150">
    <property type="entry name" value="Vaccinia Virus protein VP39"/>
    <property type="match status" value="1"/>
</dbReference>
<sequence>MPAARIFDELGEDYETGFRRLPEQHAALGWLAGRLMPGDRVLDIGSGTGRPVAERLAGLGCRVTGIDVSPRMIDVATRHVPSASFLLCDVRGFNALAGTFAAVCAFFPLLQMTRDELDETLVRIAAWLRPGGAFAMATVPGDYSETDTEWMGRPLRMSSYTEPEYRRRLAETGLDVVHTSLTRYEPDLPTAAPEDHLFAYAVKRRE</sequence>
<dbReference type="PANTHER" id="PTHR43464:SF90">
    <property type="entry name" value="METHYLTRANSFERASE TYPE 11"/>
    <property type="match status" value="1"/>
</dbReference>
<dbReference type="SUPFAM" id="SSF53335">
    <property type="entry name" value="S-adenosyl-L-methionine-dependent methyltransferases"/>
    <property type="match status" value="1"/>
</dbReference>
<name>A0A9W6W8R4_9ACTN</name>
<keyword evidence="2" id="KW-0808">Transferase</keyword>
<evidence type="ECO:0000259" key="1">
    <source>
        <dbReference type="Pfam" id="PF13649"/>
    </source>
</evidence>
<evidence type="ECO:0000313" key="2">
    <source>
        <dbReference type="EMBL" id="GLZ76746.1"/>
    </source>
</evidence>
<dbReference type="InterPro" id="IPR029063">
    <property type="entry name" value="SAM-dependent_MTases_sf"/>
</dbReference>
<keyword evidence="3" id="KW-1185">Reference proteome</keyword>
<accession>A0A9W6W8R4</accession>
<evidence type="ECO:0000313" key="3">
    <source>
        <dbReference type="Proteomes" id="UP001165079"/>
    </source>
</evidence>
<comment type="caution">
    <text evidence="2">The sequence shown here is derived from an EMBL/GenBank/DDBJ whole genome shotgun (WGS) entry which is preliminary data.</text>
</comment>
<dbReference type="GO" id="GO:0032259">
    <property type="term" value="P:methylation"/>
    <property type="evidence" value="ECO:0007669"/>
    <property type="project" value="UniProtKB-KW"/>
</dbReference>
<protein>
    <submittedName>
        <fullName evidence="2">Methyltransferase</fullName>
    </submittedName>
</protein>
<dbReference type="Proteomes" id="UP001165079">
    <property type="component" value="Unassembled WGS sequence"/>
</dbReference>
<gene>
    <name evidence="2" type="ORF">Afil01_15530</name>
</gene>
<organism evidence="2 3">
    <name type="scientific">Actinorhabdospora filicis</name>
    <dbReference type="NCBI Taxonomy" id="1785913"/>
    <lineage>
        <taxon>Bacteria</taxon>
        <taxon>Bacillati</taxon>
        <taxon>Actinomycetota</taxon>
        <taxon>Actinomycetes</taxon>
        <taxon>Micromonosporales</taxon>
        <taxon>Micromonosporaceae</taxon>
        <taxon>Actinorhabdospora</taxon>
    </lineage>
</organism>